<dbReference type="GeneID" id="91092411"/>
<evidence type="ECO:0000313" key="3">
    <source>
        <dbReference type="Proteomes" id="UP001355207"/>
    </source>
</evidence>
<dbReference type="AlphaFoldDB" id="A0AAX4JN65"/>
<evidence type="ECO:0000256" key="1">
    <source>
        <dbReference type="SAM" id="Coils"/>
    </source>
</evidence>
<keyword evidence="1" id="KW-0175">Coiled coil</keyword>
<name>A0AAX4JN65_9TREE</name>
<dbReference type="RefSeq" id="XP_066073623.1">
    <property type="nucleotide sequence ID" value="XM_066217526.1"/>
</dbReference>
<gene>
    <name evidence="2" type="ORF">L201_001739</name>
</gene>
<dbReference type="EMBL" id="CP144099">
    <property type="protein sequence ID" value="WWC86860.1"/>
    <property type="molecule type" value="Genomic_DNA"/>
</dbReference>
<accession>A0AAX4JN65</accession>
<dbReference type="Proteomes" id="UP001355207">
    <property type="component" value="Chromosome 2"/>
</dbReference>
<evidence type="ECO:0000313" key="2">
    <source>
        <dbReference type="EMBL" id="WWC86860.1"/>
    </source>
</evidence>
<organism evidence="2 3">
    <name type="scientific">Kwoniella dendrophila CBS 6074</name>
    <dbReference type="NCBI Taxonomy" id="1295534"/>
    <lineage>
        <taxon>Eukaryota</taxon>
        <taxon>Fungi</taxon>
        <taxon>Dikarya</taxon>
        <taxon>Basidiomycota</taxon>
        <taxon>Agaricomycotina</taxon>
        <taxon>Tremellomycetes</taxon>
        <taxon>Tremellales</taxon>
        <taxon>Cryptococcaceae</taxon>
        <taxon>Kwoniella</taxon>
    </lineage>
</organism>
<proteinExistence type="predicted"/>
<keyword evidence="3" id="KW-1185">Reference proteome</keyword>
<sequence length="147" mass="17095">MPGGTPVIEEIYNNKGKILDALDDKEKVLIEQRYIKLPLSKSDLESWSKICQLTLIWFGKFPYLRDQKEAVFKFQTRLVELSIPPQQFIRLNDKDIEAKFIAKVANRFYKKLDKINEKLEKLEIKVDGTDDHIKPEAKPLSDTSADK</sequence>
<feature type="coiled-coil region" evidence="1">
    <location>
        <begin position="105"/>
        <end position="132"/>
    </location>
</feature>
<protein>
    <submittedName>
        <fullName evidence="2">Uncharacterized protein</fullName>
    </submittedName>
</protein>
<reference evidence="2 3" key="1">
    <citation type="submission" date="2024-01" db="EMBL/GenBank/DDBJ databases">
        <title>Comparative genomics of Cryptococcus and Kwoniella reveals pathogenesis evolution and contrasting modes of karyotype evolution via chromosome fusion or intercentromeric recombination.</title>
        <authorList>
            <person name="Coelho M.A."/>
            <person name="David-Palma M."/>
            <person name="Shea T."/>
            <person name="Bowers K."/>
            <person name="McGinley-Smith S."/>
            <person name="Mohammad A.W."/>
            <person name="Gnirke A."/>
            <person name="Yurkov A.M."/>
            <person name="Nowrousian M."/>
            <person name="Sun S."/>
            <person name="Cuomo C.A."/>
            <person name="Heitman J."/>
        </authorList>
    </citation>
    <scope>NUCLEOTIDE SEQUENCE [LARGE SCALE GENOMIC DNA]</scope>
    <source>
        <strain evidence="2 3">CBS 6074</strain>
    </source>
</reference>